<dbReference type="OrthoDB" id="6504788at2759"/>
<keyword evidence="3" id="KW-1185">Reference proteome</keyword>
<dbReference type="EMBL" id="JABSTR010000005">
    <property type="protein sequence ID" value="KAH9371424.1"/>
    <property type="molecule type" value="Genomic_DNA"/>
</dbReference>
<gene>
    <name evidence="2" type="ORF">HPB48_021044</name>
</gene>
<protein>
    <recommendedName>
        <fullName evidence="1">Reverse transcriptase domain-containing protein</fullName>
    </recommendedName>
</protein>
<comment type="caution">
    <text evidence="2">The sequence shown here is derived from an EMBL/GenBank/DDBJ whole genome shotgun (WGS) entry which is preliminary data.</text>
</comment>
<evidence type="ECO:0000313" key="3">
    <source>
        <dbReference type="Proteomes" id="UP000821853"/>
    </source>
</evidence>
<sequence>MQAILALDLCKAFDNVTHDPSYRISKVRIVARECRDFLPDHSITLTLGPYELSIQQPPNRGTPQVSILSPTLFNLAMKGLLKMLARIPGVKHAIYADDITI</sequence>
<reference evidence="2 3" key="1">
    <citation type="journal article" date="2020" name="Cell">
        <title>Large-Scale Comparative Analyses of Tick Genomes Elucidate Their Genetic Diversity and Vector Capacities.</title>
        <authorList>
            <consortium name="Tick Genome and Microbiome Consortium (TIGMIC)"/>
            <person name="Jia N."/>
            <person name="Wang J."/>
            <person name="Shi W."/>
            <person name="Du L."/>
            <person name="Sun Y."/>
            <person name="Zhan W."/>
            <person name="Jiang J.F."/>
            <person name="Wang Q."/>
            <person name="Zhang B."/>
            <person name="Ji P."/>
            <person name="Bell-Sakyi L."/>
            <person name="Cui X.M."/>
            <person name="Yuan T.T."/>
            <person name="Jiang B.G."/>
            <person name="Yang W.F."/>
            <person name="Lam T.T."/>
            <person name="Chang Q.C."/>
            <person name="Ding S.J."/>
            <person name="Wang X.J."/>
            <person name="Zhu J.G."/>
            <person name="Ruan X.D."/>
            <person name="Zhao L."/>
            <person name="Wei J.T."/>
            <person name="Ye R.Z."/>
            <person name="Que T.C."/>
            <person name="Du C.H."/>
            <person name="Zhou Y.H."/>
            <person name="Cheng J.X."/>
            <person name="Dai P.F."/>
            <person name="Guo W.B."/>
            <person name="Han X.H."/>
            <person name="Huang E.J."/>
            <person name="Li L.F."/>
            <person name="Wei W."/>
            <person name="Gao Y.C."/>
            <person name="Liu J.Z."/>
            <person name="Shao H.Z."/>
            <person name="Wang X."/>
            <person name="Wang C.C."/>
            <person name="Yang T.C."/>
            <person name="Huo Q.B."/>
            <person name="Li W."/>
            <person name="Chen H.Y."/>
            <person name="Chen S.E."/>
            <person name="Zhou L.G."/>
            <person name="Ni X.B."/>
            <person name="Tian J.H."/>
            <person name="Sheng Y."/>
            <person name="Liu T."/>
            <person name="Pan Y.S."/>
            <person name="Xia L.Y."/>
            <person name="Li J."/>
            <person name="Zhao F."/>
            <person name="Cao W.C."/>
        </authorList>
    </citation>
    <scope>NUCLEOTIDE SEQUENCE [LARGE SCALE GENOMIC DNA]</scope>
    <source>
        <strain evidence="2">HaeL-2018</strain>
    </source>
</reference>
<dbReference type="Proteomes" id="UP000821853">
    <property type="component" value="Chromosome 3"/>
</dbReference>
<dbReference type="PROSITE" id="PS50878">
    <property type="entry name" value="RT_POL"/>
    <property type="match status" value="1"/>
</dbReference>
<evidence type="ECO:0000259" key="1">
    <source>
        <dbReference type="PROSITE" id="PS50878"/>
    </source>
</evidence>
<dbReference type="InterPro" id="IPR000477">
    <property type="entry name" value="RT_dom"/>
</dbReference>
<accession>A0A9J6GA97</accession>
<dbReference type="VEuPathDB" id="VectorBase:HLOH_061927"/>
<feature type="domain" description="Reverse transcriptase" evidence="1">
    <location>
        <begin position="1"/>
        <end position="101"/>
    </location>
</feature>
<organism evidence="2 3">
    <name type="scientific">Haemaphysalis longicornis</name>
    <name type="common">Bush tick</name>
    <dbReference type="NCBI Taxonomy" id="44386"/>
    <lineage>
        <taxon>Eukaryota</taxon>
        <taxon>Metazoa</taxon>
        <taxon>Ecdysozoa</taxon>
        <taxon>Arthropoda</taxon>
        <taxon>Chelicerata</taxon>
        <taxon>Arachnida</taxon>
        <taxon>Acari</taxon>
        <taxon>Parasitiformes</taxon>
        <taxon>Ixodida</taxon>
        <taxon>Ixodoidea</taxon>
        <taxon>Ixodidae</taxon>
        <taxon>Haemaphysalinae</taxon>
        <taxon>Haemaphysalis</taxon>
    </lineage>
</organism>
<name>A0A9J6GA97_HAELO</name>
<proteinExistence type="predicted"/>
<dbReference type="Pfam" id="PF00078">
    <property type="entry name" value="RVT_1"/>
    <property type="match status" value="1"/>
</dbReference>
<dbReference type="AlphaFoldDB" id="A0A9J6GA97"/>
<evidence type="ECO:0000313" key="2">
    <source>
        <dbReference type="EMBL" id="KAH9371424.1"/>
    </source>
</evidence>